<dbReference type="PROSITE" id="PS51808">
    <property type="entry name" value="CHCH"/>
    <property type="match status" value="1"/>
</dbReference>
<comment type="similarity">
    <text evidence="2">Belongs to the PET191 family.</text>
</comment>
<proteinExistence type="inferred from homology"/>
<dbReference type="InterPro" id="IPR018793">
    <property type="entry name" value="Cyt_c_oxidase_assmbl_Pet191"/>
</dbReference>
<sequence>MPQSFYEPEQLAVDTRPCSALREDLKFCIQNTDCFLKEKKTPRQCLLENNPSVPAECHQLRQTFFECKRSILDNRQRFRGRKEYSASAPKS</sequence>
<evidence type="ECO:0000256" key="1">
    <source>
        <dbReference type="ARBA" id="ARBA00003186"/>
    </source>
</evidence>
<keyword evidence="4" id="KW-1015">Disulfide bond</keyword>
<reference evidence="5" key="1">
    <citation type="submission" date="2021-11" db="EMBL/GenBank/DDBJ databases">
        <authorList>
            <person name="Schell T."/>
        </authorList>
    </citation>
    <scope>NUCLEOTIDE SEQUENCE</scope>
    <source>
        <strain evidence="5">M5</strain>
    </source>
</reference>
<dbReference type="Proteomes" id="UP000789390">
    <property type="component" value="Unassembled WGS sequence"/>
</dbReference>
<dbReference type="Pfam" id="PF10203">
    <property type="entry name" value="Pet191_N"/>
    <property type="match status" value="1"/>
</dbReference>
<dbReference type="GO" id="GO:0005739">
    <property type="term" value="C:mitochondrion"/>
    <property type="evidence" value="ECO:0007669"/>
    <property type="project" value="TreeGrafter"/>
</dbReference>
<comment type="caution">
    <text evidence="5">The sequence shown here is derived from an EMBL/GenBank/DDBJ whole genome shotgun (WGS) entry which is preliminary data.</text>
</comment>
<evidence type="ECO:0000256" key="4">
    <source>
        <dbReference type="ARBA" id="ARBA00023157"/>
    </source>
</evidence>
<comment type="function">
    <text evidence="1">Involved in an early step of the mitochondrial complex IV assembly process.</text>
</comment>
<dbReference type="PANTHER" id="PTHR28627:SF1">
    <property type="entry name" value="CYTOCHROME C OXIDASE ASSEMBLY FACTOR 5"/>
    <property type="match status" value="1"/>
</dbReference>
<organism evidence="5 6">
    <name type="scientific">Daphnia galeata</name>
    <dbReference type="NCBI Taxonomy" id="27404"/>
    <lineage>
        <taxon>Eukaryota</taxon>
        <taxon>Metazoa</taxon>
        <taxon>Ecdysozoa</taxon>
        <taxon>Arthropoda</taxon>
        <taxon>Crustacea</taxon>
        <taxon>Branchiopoda</taxon>
        <taxon>Diplostraca</taxon>
        <taxon>Cladocera</taxon>
        <taxon>Anomopoda</taxon>
        <taxon>Daphniidae</taxon>
        <taxon>Daphnia</taxon>
    </lineage>
</organism>
<evidence type="ECO:0000256" key="2">
    <source>
        <dbReference type="ARBA" id="ARBA00007785"/>
    </source>
</evidence>
<dbReference type="AlphaFoldDB" id="A0A8J2RQV4"/>
<name>A0A8J2RQV4_9CRUS</name>
<dbReference type="PANTHER" id="PTHR28627">
    <property type="entry name" value="CYTOCHROME C OXIDASE ASSEMBLY FACTOR 5"/>
    <property type="match status" value="1"/>
</dbReference>
<evidence type="ECO:0000256" key="3">
    <source>
        <dbReference type="ARBA" id="ARBA00021904"/>
    </source>
</evidence>
<evidence type="ECO:0000313" key="5">
    <source>
        <dbReference type="EMBL" id="CAH0103977.1"/>
    </source>
</evidence>
<protein>
    <recommendedName>
        <fullName evidence="3">Cytochrome c oxidase assembly factor 5</fullName>
    </recommendedName>
</protein>
<dbReference type="EMBL" id="CAKKLH010000124">
    <property type="protein sequence ID" value="CAH0103977.1"/>
    <property type="molecule type" value="Genomic_DNA"/>
</dbReference>
<gene>
    <name evidence="5" type="ORF">DGAL_LOCUS6689</name>
</gene>
<keyword evidence="6" id="KW-1185">Reference proteome</keyword>
<evidence type="ECO:0000313" key="6">
    <source>
        <dbReference type="Proteomes" id="UP000789390"/>
    </source>
</evidence>
<dbReference type="OrthoDB" id="282149at2759"/>
<dbReference type="GO" id="GO:0033617">
    <property type="term" value="P:mitochondrial respiratory chain complex IV assembly"/>
    <property type="evidence" value="ECO:0007669"/>
    <property type="project" value="TreeGrafter"/>
</dbReference>
<accession>A0A8J2RQV4</accession>